<reference evidence="3" key="1">
    <citation type="submission" date="2016-06" db="EMBL/GenBank/DDBJ databases">
        <title>Parallel loss of symbiosis genes in relatives of nitrogen-fixing non-legume Parasponia.</title>
        <authorList>
            <person name="Van Velzen R."/>
            <person name="Holmer R."/>
            <person name="Bu F."/>
            <person name="Rutten L."/>
            <person name="Van Zeijl A."/>
            <person name="Liu W."/>
            <person name="Santuari L."/>
            <person name="Cao Q."/>
            <person name="Sharma T."/>
            <person name="Shen D."/>
            <person name="Roswanjaya Y."/>
            <person name="Wardhani T."/>
            <person name="Kalhor M.S."/>
            <person name="Jansen J."/>
            <person name="Van den Hoogen J."/>
            <person name="Gungor B."/>
            <person name="Hartog M."/>
            <person name="Hontelez J."/>
            <person name="Verver J."/>
            <person name="Yang W.-C."/>
            <person name="Schijlen E."/>
            <person name="Repin R."/>
            <person name="Schilthuizen M."/>
            <person name="Schranz E."/>
            <person name="Heidstra R."/>
            <person name="Miyata K."/>
            <person name="Fedorova E."/>
            <person name="Kohlen W."/>
            <person name="Bisseling T."/>
            <person name="Smit S."/>
            <person name="Geurts R."/>
        </authorList>
    </citation>
    <scope>NUCLEOTIDE SEQUENCE [LARGE SCALE GENOMIC DNA]</scope>
    <source>
        <strain evidence="3">cv. RG33-2</strain>
    </source>
</reference>
<dbReference type="Proteomes" id="UP000237000">
    <property type="component" value="Unassembled WGS sequence"/>
</dbReference>
<comment type="caution">
    <text evidence="2">The sequence shown here is derived from an EMBL/GenBank/DDBJ whole genome shotgun (WGS) entry which is preliminary data.</text>
</comment>
<dbReference type="SMART" id="SM00367">
    <property type="entry name" value="LRR_CC"/>
    <property type="match status" value="5"/>
</dbReference>
<accession>A0A2P5G273</accession>
<dbReference type="Gene3D" id="1.20.1280.50">
    <property type="match status" value="1"/>
</dbReference>
<proteinExistence type="predicted"/>
<dbReference type="OrthoDB" id="2095648at2759"/>
<dbReference type="AlphaFoldDB" id="A0A2P5G273"/>
<dbReference type="STRING" id="63057.A0A2P5G273"/>
<dbReference type="PANTHER" id="PTHR38926:SF2">
    <property type="entry name" value="F-BOX_LRR-REPEAT PROTEIN 21-RELATED"/>
    <property type="match status" value="1"/>
</dbReference>
<evidence type="ECO:0000313" key="3">
    <source>
        <dbReference type="Proteomes" id="UP000237000"/>
    </source>
</evidence>
<sequence length="341" mass="38510">MAYSSTEVSPVESSPKEERRNWVELPRDVTASILSRLGAIEILTSGQMVCKAWLEICKDPLMWRTIDMYNLGDPDLGLDLEKMCRHAVDRSCGELVDINLEYFATDELLQYITDRSNQIKLLRLACCYHVSDEGLIEAIGKLPLLEELDLTLCSFSVEPFKALGRSCSHLKSLKLNCQAYRISIEDLDDEVEFNDEVIAIGENLSELRHLQLIGNGMTNMGLEAILDGCPNLESLDLRRCLNIDLRGNLGKRCAEQIKHLRLPGDSIKDYRFVADPDDGLLDEDNPFCFAGADFLLGEYLELEDGNDDAYDYDYAYDDCGYLSGIDSLDYDDFTALNDDDF</sequence>
<dbReference type="PANTHER" id="PTHR38926">
    <property type="entry name" value="F-BOX DOMAIN CONTAINING PROTEIN, EXPRESSED"/>
    <property type="match status" value="1"/>
</dbReference>
<dbReference type="PROSITE" id="PS50181">
    <property type="entry name" value="FBOX"/>
    <property type="match status" value="1"/>
</dbReference>
<organism evidence="2 3">
    <name type="scientific">Trema orientale</name>
    <name type="common">Charcoal tree</name>
    <name type="synonym">Celtis orientalis</name>
    <dbReference type="NCBI Taxonomy" id="63057"/>
    <lineage>
        <taxon>Eukaryota</taxon>
        <taxon>Viridiplantae</taxon>
        <taxon>Streptophyta</taxon>
        <taxon>Embryophyta</taxon>
        <taxon>Tracheophyta</taxon>
        <taxon>Spermatophyta</taxon>
        <taxon>Magnoliopsida</taxon>
        <taxon>eudicotyledons</taxon>
        <taxon>Gunneridae</taxon>
        <taxon>Pentapetalae</taxon>
        <taxon>rosids</taxon>
        <taxon>fabids</taxon>
        <taxon>Rosales</taxon>
        <taxon>Cannabaceae</taxon>
        <taxon>Trema</taxon>
    </lineage>
</organism>
<dbReference type="InParanoid" id="A0A2P5G273"/>
<dbReference type="Gene3D" id="3.80.10.10">
    <property type="entry name" value="Ribonuclease Inhibitor"/>
    <property type="match status" value="2"/>
</dbReference>
<dbReference type="FunCoup" id="A0A2P5G273">
    <property type="interactions" value="946"/>
</dbReference>
<keyword evidence="3" id="KW-1185">Reference proteome</keyword>
<dbReference type="Pfam" id="PF12937">
    <property type="entry name" value="F-box-like"/>
    <property type="match status" value="1"/>
</dbReference>
<evidence type="ECO:0000313" key="2">
    <source>
        <dbReference type="EMBL" id="POO04164.1"/>
    </source>
</evidence>
<evidence type="ECO:0000259" key="1">
    <source>
        <dbReference type="PROSITE" id="PS50181"/>
    </source>
</evidence>
<name>A0A2P5G273_TREOI</name>
<dbReference type="EMBL" id="JXTC01000001">
    <property type="protein sequence ID" value="POO04164.1"/>
    <property type="molecule type" value="Genomic_DNA"/>
</dbReference>
<dbReference type="InterPro" id="IPR001810">
    <property type="entry name" value="F-box_dom"/>
</dbReference>
<feature type="domain" description="F-box" evidence="1">
    <location>
        <begin position="19"/>
        <end position="66"/>
    </location>
</feature>
<dbReference type="InterPro" id="IPR032675">
    <property type="entry name" value="LRR_dom_sf"/>
</dbReference>
<dbReference type="SUPFAM" id="SSF52047">
    <property type="entry name" value="RNI-like"/>
    <property type="match status" value="1"/>
</dbReference>
<dbReference type="CDD" id="cd22164">
    <property type="entry name" value="F-box_AtSKIP19-like"/>
    <property type="match status" value="1"/>
</dbReference>
<gene>
    <name evidence="2" type="ORF">TorRG33x02_004680</name>
</gene>
<dbReference type="InterPro" id="IPR006553">
    <property type="entry name" value="Leu-rich_rpt_Cys-con_subtyp"/>
</dbReference>
<protein>
    <submittedName>
        <fullName evidence="2">F-box domain containing protein</fullName>
    </submittedName>
</protein>